<feature type="compositionally biased region" description="Basic and acidic residues" evidence="1">
    <location>
        <begin position="12"/>
        <end position="23"/>
    </location>
</feature>
<dbReference type="RefSeq" id="WP_142059584.1">
    <property type="nucleotide sequence ID" value="NZ_VFPA01000004.1"/>
</dbReference>
<organism evidence="2 3">
    <name type="scientific">Pseudonocardia kunmingensis</name>
    <dbReference type="NCBI Taxonomy" id="630975"/>
    <lineage>
        <taxon>Bacteria</taxon>
        <taxon>Bacillati</taxon>
        <taxon>Actinomycetota</taxon>
        <taxon>Actinomycetes</taxon>
        <taxon>Pseudonocardiales</taxon>
        <taxon>Pseudonocardiaceae</taxon>
        <taxon>Pseudonocardia</taxon>
    </lineage>
</organism>
<dbReference type="Proteomes" id="UP000315677">
    <property type="component" value="Unassembled WGS sequence"/>
</dbReference>
<gene>
    <name evidence="2" type="ORF">FB558_6212</name>
</gene>
<dbReference type="EMBL" id="VFPA01000004">
    <property type="protein sequence ID" value="TQM05984.1"/>
    <property type="molecule type" value="Genomic_DNA"/>
</dbReference>
<protein>
    <submittedName>
        <fullName evidence="2">Uncharacterized protein</fullName>
    </submittedName>
</protein>
<accession>A0A543D9G9</accession>
<feature type="region of interest" description="Disordered" evidence="1">
    <location>
        <begin position="1"/>
        <end position="55"/>
    </location>
</feature>
<evidence type="ECO:0000256" key="1">
    <source>
        <dbReference type="SAM" id="MobiDB-lite"/>
    </source>
</evidence>
<reference evidence="2 3" key="1">
    <citation type="submission" date="2019-06" db="EMBL/GenBank/DDBJ databases">
        <title>Sequencing the genomes of 1000 actinobacteria strains.</title>
        <authorList>
            <person name="Klenk H.-P."/>
        </authorList>
    </citation>
    <scope>NUCLEOTIDE SEQUENCE [LARGE SCALE GENOMIC DNA]</scope>
    <source>
        <strain evidence="2 3">DSM 45301</strain>
    </source>
</reference>
<keyword evidence="3" id="KW-1185">Reference proteome</keyword>
<evidence type="ECO:0000313" key="3">
    <source>
        <dbReference type="Proteomes" id="UP000315677"/>
    </source>
</evidence>
<proteinExistence type="predicted"/>
<name>A0A543D9G9_9PSEU</name>
<dbReference type="AlphaFoldDB" id="A0A543D9G9"/>
<comment type="caution">
    <text evidence="2">The sequence shown here is derived from an EMBL/GenBank/DDBJ whole genome shotgun (WGS) entry which is preliminary data.</text>
</comment>
<sequence>MDGTHDGRRRPERPARSEPHAQRAEVTALLTRRRRAAGTGRHAGDDPPALVADIHTLDGPDADRLALQQARVIKEVIAWLAYIAPRDAPDRAA</sequence>
<evidence type="ECO:0000313" key="2">
    <source>
        <dbReference type="EMBL" id="TQM05984.1"/>
    </source>
</evidence>